<feature type="region of interest" description="Disordered" evidence="1">
    <location>
        <begin position="67"/>
        <end position="103"/>
    </location>
</feature>
<accession>A0A820QZN7</accession>
<comment type="caution">
    <text evidence="2">The sequence shown here is derived from an EMBL/GenBank/DDBJ whole genome shotgun (WGS) entry which is preliminary data.</text>
</comment>
<dbReference type="Proteomes" id="UP000663844">
    <property type="component" value="Unassembled WGS sequence"/>
</dbReference>
<feature type="non-terminal residue" evidence="2">
    <location>
        <position position="1"/>
    </location>
</feature>
<feature type="compositionally biased region" description="Polar residues" evidence="1">
    <location>
        <begin position="10"/>
        <end position="19"/>
    </location>
</feature>
<proteinExistence type="predicted"/>
<organism evidence="2 3">
    <name type="scientific">Adineta steineri</name>
    <dbReference type="NCBI Taxonomy" id="433720"/>
    <lineage>
        <taxon>Eukaryota</taxon>
        <taxon>Metazoa</taxon>
        <taxon>Spiralia</taxon>
        <taxon>Gnathifera</taxon>
        <taxon>Rotifera</taxon>
        <taxon>Eurotatoria</taxon>
        <taxon>Bdelloidea</taxon>
        <taxon>Adinetida</taxon>
        <taxon>Adinetidae</taxon>
        <taxon>Adineta</taxon>
    </lineage>
</organism>
<sequence length="103" mass="11074">MGPKRADNATKGSKASQGNIIPLITLPTDPTTEQVESQQCVGKFAVDLELCCREPPPAYPVPIPVYIRGQSRAPPPPPPPPQISSQILLQPSQSQMQQHSGTH</sequence>
<reference evidence="2" key="1">
    <citation type="submission" date="2021-02" db="EMBL/GenBank/DDBJ databases">
        <authorList>
            <person name="Nowell W R."/>
        </authorList>
    </citation>
    <scope>NUCLEOTIDE SEQUENCE</scope>
</reference>
<feature type="region of interest" description="Disordered" evidence="1">
    <location>
        <begin position="1"/>
        <end position="25"/>
    </location>
</feature>
<evidence type="ECO:0000313" key="3">
    <source>
        <dbReference type="Proteomes" id="UP000663844"/>
    </source>
</evidence>
<evidence type="ECO:0000256" key="1">
    <source>
        <dbReference type="SAM" id="MobiDB-lite"/>
    </source>
</evidence>
<dbReference type="EMBL" id="CAJOAZ010029876">
    <property type="protein sequence ID" value="CAF4428842.1"/>
    <property type="molecule type" value="Genomic_DNA"/>
</dbReference>
<protein>
    <submittedName>
        <fullName evidence="2">Uncharacterized protein</fullName>
    </submittedName>
</protein>
<evidence type="ECO:0000313" key="2">
    <source>
        <dbReference type="EMBL" id="CAF4428842.1"/>
    </source>
</evidence>
<feature type="compositionally biased region" description="Low complexity" evidence="1">
    <location>
        <begin position="83"/>
        <end position="103"/>
    </location>
</feature>
<dbReference type="AlphaFoldDB" id="A0A820QZN7"/>
<gene>
    <name evidence="2" type="ORF">OXD698_LOCUS53103</name>
</gene>
<name>A0A820QZN7_9BILA</name>
<feature type="compositionally biased region" description="Pro residues" evidence="1">
    <location>
        <begin position="73"/>
        <end position="82"/>
    </location>
</feature>